<dbReference type="InterPro" id="IPR013087">
    <property type="entry name" value="Znf_C2H2_type"/>
</dbReference>
<dbReference type="PANTHER" id="PTHR13309:SF0">
    <property type="entry name" value="FMR1-INTERACTING PROTEIN NUFIP1"/>
    <property type="match status" value="1"/>
</dbReference>
<keyword evidence="1" id="KW-0479">Metal-binding</keyword>
<dbReference type="GO" id="GO:0005634">
    <property type="term" value="C:nucleus"/>
    <property type="evidence" value="ECO:0007669"/>
    <property type="project" value="TreeGrafter"/>
</dbReference>
<organism evidence="4">
    <name type="scientific">Homalodisca liturata</name>
    <dbReference type="NCBI Taxonomy" id="320908"/>
    <lineage>
        <taxon>Eukaryota</taxon>
        <taxon>Metazoa</taxon>
        <taxon>Ecdysozoa</taxon>
        <taxon>Arthropoda</taxon>
        <taxon>Hexapoda</taxon>
        <taxon>Insecta</taxon>
        <taxon>Pterygota</taxon>
        <taxon>Neoptera</taxon>
        <taxon>Paraneoptera</taxon>
        <taxon>Hemiptera</taxon>
        <taxon>Auchenorrhyncha</taxon>
        <taxon>Membracoidea</taxon>
        <taxon>Cicadellidae</taxon>
        <taxon>Cicadellinae</taxon>
        <taxon>Proconiini</taxon>
        <taxon>Homalodisca</taxon>
    </lineage>
</organism>
<dbReference type="GO" id="GO:0008270">
    <property type="term" value="F:zinc ion binding"/>
    <property type="evidence" value="ECO:0007669"/>
    <property type="project" value="UniProtKB-KW"/>
</dbReference>
<evidence type="ECO:0000256" key="1">
    <source>
        <dbReference type="PROSITE-ProRule" id="PRU00042"/>
    </source>
</evidence>
<feature type="compositionally biased region" description="Polar residues" evidence="2">
    <location>
        <begin position="393"/>
        <end position="403"/>
    </location>
</feature>
<feature type="compositionally biased region" description="Pro residues" evidence="2">
    <location>
        <begin position="131"/>
        <end position="140"/>
    </location>
</feature>
<feature type="region of interest" description="Disordered" evidence="2">
    <location>
        <begin position="282"/>
        <end position="339"/>
    </location>
</feature>
<dbReference type="Pfam" id="PF10453">
    <property type="entry name" value="NUFIP1"/>
    <property type="match status" value="1"/>
</dbReference>
<dbReference type="InterPro" id="IPR039136">
    <property type="entry name" value="NUFIP1-like"/>
</dbReference>
<dbReference type="EMBL" id="GECU01024799">
    <property type="protein sequence ID" value="JAS82907.1"/>
    <property type="molecule type" value="Transcribed_RNA"/>
</dbReference>
<accession>A0A1B6I7N0</accession>
<proteinExistence type="predicted"/>
<feature type="compositionally biased region" description="Basic residues" evidence="2">
    <location>
        <begin position="166"/>
        <end position="175"/>
    </location>
</feature>
<feature type="domain" description="C2H2-type" evidence="3">
    <location>
        <begin position="181"/>
        <end position="203"/>
    </location>
</feature>
<feature type="compositionally biased region" description="Low complexity" evidence="2">
    <location>
        <begin position="149"/>
        <end position="158"/>
    </location>
</feature>
<evidence type="ECO:0000256" key="2">
    <source>
        <dbReference type="SAM" id="MobiDB-lite"/>
    </source>
</evidence>
<dbReference type="PROSITE" id="PS50157">
    <property type="entry name" value="ZINC_FINGER_C2H2_2"/>
    <property type="match status" value="1"/>
</dbReference>
<feature type="compositionally biased region" description="Polar residues" evidence="2">
    <location>
        <begin position="414"/>
        <end position="425"/>
    </location>
</feature>
<name>A0A1B6I7N0_9HEMI</name>
<dbReference type="InterPro" id="IPR019496">
    <property type="entry name" value="NUFIP1_cons_dom"/>
</dbReference>
<dbReference type="PANTHER" id="PTHR13309">
    <property type="entry name" value="NUCLEAR FRAGILE X MENTAL RETARDATION PROTEIN INTERACTING PROTEIN 1"/>
    <property type="match status" value="1"/>
</dbReference>
<keyword evidence="1" id="KW-0863">Zinc-finger</keyword>
<evidence type="ECO:0000259" key="3">
    <source>
        <dbReference type="PROSITE" id="PS50157"/>
    </source>
</evidence>
<feature type="region of interest" description="Disordered" evidence="2">
    <location>
        <begin position="1"/>
        <end position="178"/>
    </location>
</feature>
<dbReference type="AlphaFoldDB" id="A0A1B6I7N0"/>
<gene>
    <name evidence="4" type="ORF">g.24130</name>
</gene>
<dbReference type="PROSITE" id="PS00028">
    <property type="entry name" value="ZINC_FINGER_C2H2_1"/>
    <property type="match status" value="1"/>
</dbReference>
<protein>
    <recommendedName>
        <fullName evidence="3">C2H2-type domain-containing protein</fullName>
    </recommendedName>
</protein>
<feature type="compositionally biased region" description="Pro residues" evidence="2">
    <location>
        <begin position="15"/>
        <end position="26"/>
    </location>
</feature>
<feature type="compositionally biased region" description="Low complexity" evidence="2">
    <location>
        <begin position="42"/>
        <end position="52"/>
    </location>
</feature>
<feature type="compositionally biased region" description="Pro residues" evidence="2">
    <location>
        <begin position="53"/>
        <end position="85"/>
    </location>
</feature>
<evidence type="ECO:0000313" key="4">
    <source>
        <dbReference type="EMBL" id="JAS82907.1"/>
    </source>
</evidence>
<feature type="compositionally biased region" description="Basic and acidic residues" evidence="2">
    <location>
        <begin position="372"/>
        <end position="386"/>
    </location>
</feature>
<feature type="compositionally biased region" description="Basic and acidic residues" evidence="2">
    <location>
        <begin position="472"/>
        <end position="510"/>
    </location>
</feature>
<dbReference type="GO" id="GO:0003723">
    <property type="term" value="F:RNA binding"/>
    <property type="evidence" value="ECO:0007669"/>
    <property type="project" value="InterPro"/>
</dbReference>
<reference evidence="4" key="1">
    <citation type="submission" date="2015-11" db="EMBL/GenBank/DDBJ databases">
        <title>De novo transcriptome assembly of four potential Pierce s Disease insect vectors from Arizona vineyards.</title>
        <authorList>
            <person name="Tassone E.E."/>
        </authorList>
    </citation>
    <scope>NUCLEOTIDE SEQUENCE</scope>
</reference>
<keyword evidence="1" id="KW-0862">Zinc</keyword>
<feature type="region of interest" description="Disordered" evidence="2">
    <location>
        <begin position="353"/>
        <end position="520"/>
    </location>
</feature>
<dbReference type="GO" id="GO:0000492">
    <property type="term" value="P:box C/D snoRNP assembly"/>
    <property type="evidence" value="ECO:0007669"/>
    <property type="project" value="TreeGrafter"/>
</dbReference>
<feature type="compositionally biased region" description="Pro residues" evidence="2">
    <location>
        <begin position="109"/>
        <end position="124"/>
    </location>
</feature>
<feature type="compositionally biased region" description="Basic and acidic residues" evidence="2">
    <location>
        <begin position="316"/>
        <end position="339"/>
    </location>
</feature>
<feature type="compositionally biased region" description="Low complexity" evidence="2">
    <location>
        <begin position="292"/>
        <end position="302"/>
    </location>
</feature>
<sequence length="566" mass="63525">MVRLFRGGRGGRGAPRPPFSYPLPPRPPRDFEPNFRLPFGAPRGRLLRGNLRPGPPHPRLPPPPRMAPSPLPPPPPRPLPLPPHQPLNHRDLRMPGPIPRRPHPMNRPGMPPPMHPHPLPPPGSPLRRPLRPGPPGPPPFMRGRGGLARRGVGLKRLGTNTPANGRNKKVSKRKEKKEGDFYCETCDRSWKTQEMLEEHVSQHEVCGRDGCTFTGHPKVVQKHVELQHDTGLYQRIVADNPDDIAKWIAERKRRFPTKENVQKKEAQQDEMMNRGERIPTQGKRFQNRPTWNNRGRNANNNAGGFGRGGAQRQSRPRPEKLMETSDSSKWRDPDAWRGDLPKFPGTAAIASPEEEKQKNVIDNSNFSDDEDWTMKGEETPNAKSTEKPLVSNVLLSLMTSYGSDMSDGDDEVMTQESTRTESTTLVKDIGETTDFIANQNGDDNPKLRSEAEDAASAANVGEESDSGPEETGIDREDKSNIPFPDKLDKEDKTKLDKAQSTEARKPDSRPKAPQSRPMRRHQLSLLEKLLSNEIRKERNAILQCVRYVVNNNFFGCANLPKAATGH</sequence>